<dbReference type="InterPro" id="IPR002629">
    <property type="entry name" value="Met_Synth_C/arc"/>
</dbReference>
<dbReference type="EMBL" id="UINC01043036">
    <property type="protein sequence ID" value="SVB46484.1"/>
    <property type="molecule type" value="Genomic_DNA"/>
</dbReference>
<dbReference type="SUPFAM" id="SSF51726">
    <property type="entry name" value="UROD/MetE-like"/>
    <property type="match status" value="1"/>
</dbReference>
<dbReference type="InterPro" id="IPR038071">
    <property type="entry name" value="UROD/MetE-like_sf"/>
</dbReference>
<feature type="domain" description="Cobalamin-independent methionine synthase MetE C-terminal/archaeal" evidence="4">
    <location>
        <begin position="175"/>
        <end position="353"/>
    </location>
</feature>
<comment type="cofactor">
    <cofactor evidence="1">
        <name>Zn(2+)</name>
        <dbReference type="ChEBI" id="CHEBI:29105"/>
    </cofactor>
</comment>
<evidence type="ECO:0000256" key="3">
    <source>
        <dbReference type="ARBA" id="ARBA00022833"/>
    </source>
</evidence>
<dbReference type="Pfam" id="PF01717">
    <property type="entry name" value="Meth_synt_2"/>
    <property type="match status" value="1"/>
</dbReference>
<dbReference type="PANTHER" id="PTHR30519">
    <property type="entry name" value="5-METHYLTETRAHYDROPTEROYLTRIGLUTAMATE--HOMOCYSTEINE METHYLTRANSFERASE"/>
    <property type="match status" value="1"/>
</dbReference>
<evidence type="ECO:0000256" key="2">
    <source>
        <dbReference type="ARBA" id="ARBA00022723"/>
    </source>
</evidence>
<reference evidence="5" key="1">
    <citation type="submission" date="2018-05" db="EMBL/GenBank/DDBJ databases">
        <authorList>
            <person name="Lanie J.A."/>
            <person name="Ng W.-L."/>
            <person name="Kazmierczak K.M."/>
            <person name="Andrzejewski T.M."/>
            <person name="Davidsen T.M."/>
            <person name="Wayne K.J."/>
            <person name="Tettelin H."/>
            <person name="Glass J.I."/>
            <person name="Rusch D."/>
            <person name="Podicherti R."/>
            <person name="Tsui H.-C.T."/>
            <person name="Winkler M.E."/>
        </authorList>
    </citation>
    <scope>NUCLEOTIDE SEQUENCE</scope>
</reference>
<keyword evidence="2" id="KW-0479">Metal-binding</keyword>
<evidence type="ECO:0000256" key="1">
    <source>
        <dbReference type="ARBA" id="ARBA00001947"/>
    </source>
</evidence>
<dbReference type="CDD" id="cd03311">
    <property type="entry name" value="CIMS_C_terminal_like"/>
    <property type="match status" value="1"/>
</dbReference>
<dbReference type="Gene3D" id="3.20.20.210">
    <property type="match status" value="1"/>
</dbReference>
<organism evidence="5">
    <name type="scientific">marine metagenome</name>
    <dbReference type="NCBI Taxonomy" id="408172"/>
    <lineage>
        <taxon>unclassified sequences</taxon>
        <taxon>metagenomes</taxon>
        <taxon>ecological metagenomes</taxon>
    </lineage>
</organism>
<accession>A0A382E8S2</accession>
<dbReference type="AlphaFoldDB" id="A0A382E8S2"/>
<sequence>MFTATKDKKLLTTTTGALPRPSWYTENLRGIELSRGFAQRAYREQHFDCLACQLTAQHKAGIDIVVDGDTRLDDDVAGRSWVSYAYERIKGISEPGVAVQPYAAMDDCGPGDFIWEVIETRLTPRITEKIGNTSLQLDRAWKAIAPMTAKPVKIGSISAQVIAHMCVDDFYPNRLELLMALSDALNQEYHNLADAGAPIVQIEEPAIHQSMQGKNQEITPEQYVTAFNREVSGLKDKCEVWCHTCWGSPGAQKMFPATTSYEKALPYFDQLDVDVLTLEGATNGGQDIPHFGSLISKDKKIAVGVISHRTMQIERPEEVASLIRRCLEYIEPERLILSSDCGFGRQSMSRMHAFYKMVSLVRGANIVRRELGLEEVYVPATDPKLSMVPFTDQ</sequence>
<gene>
    <name evidence="5" type="ORF">METZ01_LOCUS199338</name>
</gene>
<dbReference type="GO" id="GO:0009086">
    <property type="term" value="P:methionine biosynthetic process"/>
    <property type="evidence" value="ECO:0007669"/>
    <property type="project" value="InterPro"/>
</dbReference>
<proteinExistence type="predicted"/>
<evidence type="ECO:0000259" key="4">
    <source>
        <dbReference type="Pfam" id="PF01717"/>
    </source>
</evidence>
<dbReference type="GO" id="GO:0008270">
    <property type="term" value="F:zinc ion binding"/>
    <property type="evidence" value="ECO:0007669"/>
    <property type="project" value="InterPro"/>
</dbReference>
<protein>
    <recommendedName>
        <fullName evidence="4">Cobalamin-independent methionine synthase MetE C-terminal/archaeal domain-containing protein</fullName>
    </recommendedName>
</protein>
<dbReference type="GO" id="GO:0003871">
    <property type="term" value="F:5-methyltetrahydropteroyltriglutamate-homocysteine S-methyltransferase activity"/>
    <property type="evidence" value="ECO:0007669"/>
    <property type="project" value="InterPro"/>
</dbReference>
<name>A0A382E8S2_9ZZZZ</name>
<evidence type="ECO:0000313" key="5">
    <source>
        <dbReference type="EMBL" id="SVB46484.1"/>
    </source>
</evidence>
<keyword evidence="3" id="KW-0862">Zinc</keyword>